<name>A0A4S2L6X2_OPIFE</name>
<gene>
    <name evidence="1" type="ORF">CRM22_009621</name>
</gene>
<evidence type="ECO:0000313" key="2">
    <source>
        <dbReference type="Proteomes" id="UP000308267"/>
    </source>
</evidence>
<reference evidence="1 2" key="1">
    <citation type="journal article" date="2019" name="BMC Genomics">
        <title>New insights from Opisthorchis felineus genome: update on genomics of the epidemiologically important liver flukes.</title>
        <authorList>
            <person name="Ershov N.I."/>
            <person name="Mordvinov V.A."/>
            <person name="Prokhortchouk E.B."/>
            <person name="Pakharukova M.Y."/>
            <person name="Gunbin K.V."/>
            <person name="Ustyantsev K."/>
            <person name="Genaev M.A."/>
            <person name="Blinov A.G."/>
            <person name="Mazur A."/>
            <person name="Boulygina E."/>
            <person name="Tsygankova S."/>
            <person name="Khrameeva E."/>
            <person name="Chekanov N."/>
            <person name="Fan G."/>
            <person name="Xiao A."/>
            <person name="Zhang H."/>
            <person name="Xu X."/>
            <person name="Yang H."/>
            <person name="Solovyev V."/>
            <person name="Lee S.M."/>
            <person name="Liu X."/>
            <person name="Afonnikov D.A."/>
            <person name="Skryabin K.G."/>
        </authorList>
    </citation>
    <scope>NUCLEOTIDE SEQUENCE [LARGE SCALE GENOMIC DNA]</scope>
    <source>
        <strain evidence="1">AK-0245</strain>
        <tissue evidence="1">Whole organism</tissue>
    </source>
</reference>
<dbReference type="AlphaFoldDB" id="A0A4S2L6X2"/>
<evidence type="ECO:0000313" key="1">
    <source>
        <dbReference type="EMBL" id="TGZ58490.1"/>
    </source>
</evidence>
<proteinExistence type="predicted"/>
<dbReference type="Proteomes" id="UP000308267">
    <property type="component" value="Unassembled WGS sequence"/>
</dbReference>
<dbReference type="EMBL" id="SJOL01009272">
    <property type="protein sequence ID" value="TGZ58490.1"/>
    <property type="molecule type" value="Genomic_DNA"/>
</dbReference>
<sequence length="138" mass="15683">MVHKARRSDQLSLQFSCISKTRFTHFKNLLPLQPSHARNHVLSHAQSRVLNHAQNRVLRHAQSRVLRRARLHALNHAQNRVVSHFPGVIIASFTTKPCSEPSTTEAPATECDTTMRSVYCQLRAIVEMIETEQPELVG</sequence>
<protein>
    <submittedName>
        <fullName evidence="1">Uncharacterized protein</fullName>
    </submittedName>
</protein>
<accession>A0A4S2L6X2</accession>
<comment type="caution">
    <text evidence="1">The sequence shown here is derived from an EMBL/GenBank/DDBJ whole genome shotgun (WGS) entry which is preliminary data.</text>
</comment>
<keyword evidence="2" id="KW-1185">Reference proteome</keyword>
<organism evidence="1 2">
    <name type="scientific">Opisthorchis felineus</name>
    <dbReference type="NCBI Taxonomy" id="147828"/>
    <lineage>
        <taxon>Eukaryota</taxon>
        <taxon>Metazoa</taxon>
        <taxon>Spiralia</taxon>
        <taxon>Lophotrochozoa</taxon>
        <taxon>Platyhelminthes</taxon>
        <taxon>Trematoda</taxon>
        <taxon>Digenea</taxon>
        <taxon>Opisthorchiida</taxon>
        <taxon>Opisthorchiata</taxon>
        <taxon>Opisthorchiidae</taxon>
        <taxon>Opisthorchis</taxon>
    </lineage>
</organism>